<dbReference type="EMBL" id="MJBS01000061">
    <property type="protein sequence ID" value="OHE97109.1"/>
    <property type="molecule type" value="Genomic_DNA"/>
</dbReference>
<evidence type="ECO:0000313" key="1">
    <source>
        <dbReference type="EMBL" id="OHE97109.1"/>
    </source>
</evidence>
<accession>A0A1G4B6P1</accession>
<dbReference type="AlphaFoldDB" id="A0A1G4B6P1"/>
<evidence type="ECO:0000313" key="2">
    <source>
        <dbReference type="Proteomes" id="UP000176998"/>
    </source>
</evidence>
<sequence>MRSTATRLHTRLSRLGTTHFHLPPINGIRAGPRDPENPTLPNQRQLYQRIGRCLAFGCDVESTNYAARLLKTITADWRNIQAIIQGFYDPVNVVYTGRLRDGEHTRRPWHSITRESNLAYIAEKSTMRFLDFIVETAAPEDKRRWEVLRDHPSKDEQLAVIDISNELTPLRPRSFPFLSLMPQTVSAYSRLYANDYRNTNHFKIKTVIFSHTHLVRIADINVMLKHYTRVFTPSPEFPSPWLGRELERMVKLISNEAERSAALKEGYRIMGAVDKLEKATWKDPNAAEDFGSAAP</sequence>
<comment type="caution">
    <text evidence="1">The sequence shown here is derived from an EMBL/GenBank/DDBJ whole genome shotgun (WGS) entry which is preliminary data.</text>
</comment>
<name>A0A1G4B6P1_9PEZI</name>
<reference evidence="1 2" key="1">
    <citation type="submission" date="2016-09" db="EMBL/GenBank/DDBJ databases">
        <authorList>
            <person name="Capua I."/>
            <person name="De Benedictis P."/>
            <person name="Joannis T."/>
            <person name="Lombin L.H."/>
            <person name="Cattoli G."/>
        </authorList>
    </citation>
    <scope>NUCLEOTIDE SEQUENCE [LARGE SCALE GENOMIC DNA]</scope>
    <source>
        <strain evidence="1 2">IMI 309357</strain>
    </source>
</reference>
<proteinExistence type="predicted"/>
<dbReference type="RefSeq" id="XP_022474265.1">
    <property type="nucleotide sequence ID" value="XM_022619186.1"/>
</dbReference>
<dbReference type="Proteomes" id="UP000176998">
    <property type="component" value="Unassembled WGS sequence"/>
</dbReference>
<dbReference type="GeneID" id="34560696"/>
<keyword evidence="2" id="KW-1185">Reference proteome</keyword>
<dbReference type="OrthoDB" id="5538558at2759"/>
<gene>
    <name evidence="1" type="ORF">CORC01_07550</name>
</gene>
<organism evidence="1 2">
    <name type="scientific">Colletotrichum orchidophilum</name>
    <dbReference type="NCBI Taxonomy" id="1209926"/>
    <lineage>
        <taxon>Eukaryota</taxon>
        <taxon>Fungi</taxon>
        <taxon>Dikarya</taxon>
        <taxon>Ascomycota</taxon>
        <taxon>Pezizomycotina</taxon>
        <taxon>Sordariomycetes</taxon>
        <taxon>Hypocreomycetidae</taxon>
        <taxon>Glomerellales</taxon>
        <taxon>Glomerellaceae</taxon>
        <taxon>Colletotrichum</taxon>
    </lineage>
</organism>
<protein>
    <submittedName>
        <fullName evidence="1">Uncharacterized protein</fullName>
    </submittedName>
</protein>